<gene>
    <name evidence="2" type="ORF">BN1012_Phect1061</name>
</gene>
<keyword evidence="1" id="KW-0472">Membrane</keyword>
<dbReference type="OrthoDB" id="344976at2"/>
<evidence type="ECO:0000256" key="1">
    <source>
        <dbReference type="SAM" id="Phobius"/>
    </source>
</evidence>
<name>X5ML90_9HYPH</name>
<feature type="transmembrane region" description="Helical" evidence="1">
    <location>
        <begin position="52"/>
        <end position="75"/>
    </location>
</feature>
<keyword evidence="1" id="KW-1133">Transmembrane helix</keyword>
<dbReference type="Pfam" id="PF13160">
    <property type="entry name" value="DUF3995"/>
    <property type="match status" value="1"/>
</dbReference>
<feature type="transmembrane region" description="Helical" evidence="1">
    <location>
        <begin position="123"/>
        <end position="141"/>
    </location>
</feature>
<dbReference type="InterPro" id="IPR025058">
    <property type="entry name" value="DUF3995"/>
</dbReference>
<dbReference type="AlphaFoldDB" id="X5ML90"/>
<evidence type="ECO:0000313" key="2">
    <source>
        <dbReference type="EMBL" id="CDO59275.1"/>
    </source>
</evidence>
<dbReference type="RefSeq" id="WP_043949976.1">
    <property type="nucleotide sequence ID" value="NZ_HG966617.1"/>
</dbReference>
<proteinExistence type="predicted"/>
<organism evidence="2 3">
    <name type="scientific">Candidatus Phaeomarinibacter ectocarpi</name>
    <dbReference type="NCBI Taxonomy" id="1458461"/>
    <lineage>
        <taxon>Bacteria</taxon>
        <taxon>Pseudomonadati</taxon>
        <taxon>Pseudomonadota</taxon>
        <taxon>Alphaproteobacteria</taxon>
        <taxon>Hyphomicrobiales</taxon>
        <taxon>Parvibaculaceae</taxon>
        <taxon>Candidatus Phaeomarinibacter</taxon>
    </lineage>
</organism>
<dbReference type="STRING" id="1458461.BN1012_Phect1061"/>
<accession>X5ML90</accession>
<keyword evidence="1" id="KW-0812">Transmembrane</keyword>
<dbReference type="HOGENOM" id="CLU_125898_1_0_5"/>
<evidence type="ECO:0000313" key="3">
    <source>
        <dbReference type="Proteomes" id="UP000032160"/>
    </source>
</evidence>
<keyword evidence="3" id="KW-1185">Reference proteome</keyword>
<reference evidence="2 3" key="1">
    <citation type="journal article" date="2014" name="Front. Genet.">
        <title>Genome and metabolic network of "Candidatus Phaeomarinobacter ectocarpi" Ec32, a new candidate genus of Alphaproteobacteria frequently associated with brown algae.</title>
        <authorList>
            <person name="Dittami S.M."/>
            <person name="Barbeyron T."/>
            <person name="Boyen C."/>
            <person name="Cambefort J."/>
            <person name="Collet G."/>
            <person name="Delage L."/>
            <person name="Gobet A."/>
            <person name="Groisillier A."/>
            <person name="Leblanc C."/>
            <person name="Michel G."/>
            <person name="Scornet D."/>
            <person name="Siegel A."/>
            <person name="Tapia J.E."/>
            <person name="Tonon T."/>
        </authorList>
    </citation>
    <scope>NUCLEOTIDE SEQUENCE [LARGE SCALE GENOMIC DNA]</scope>
    <source>
        <strain evidence="2 3">Ec32</strain>
    </source>
</reference>
<feature type="transmembrane region" description="Helical" evidence="1">
    <location>
        <begin position="6"/>
        <end position="23"/>
    </location>
</feature>
<protein>
    <recommendedName>
        <fullName evidence="4">DUF3995 domain-containing protein</fullName>
    </recommendedName>
</protein>
<evidence type="ECO:0008006" key="4">
    <source>
        <dbReference type="Google" id="ProtNLM"/>
    </source>
</evidence>
<dbReference type="KEGG" id="pect:BN1012_Phect1061"/>
<sequence>MMIAYPLMSLLILIGLIHAYWGLGGRWPGTDDTSFVEHVVGRTKDMQPPTPLACFGVSAALVIAACLVAIKAGGISNASVPPIAIDVAFWGAASVFALRGVAGYIPVAMAYARDTPFHRLNRLYYSPLCLIIAAGFAQIGFSAN</sequence>
<feature type="transmembrane region" description="Helical" evidence="1">
    <location>
        <begin position="87"/>
        <end position="111"/>
    </location>
</feature>
<dbReference type="EMBL" id="HG966617">
    <property type="protein sequence ID" value="CDO59275.1"/>
    <property type="molecule type" value="Genomic_DNA"/>
</dbReference>
<dbReference type="Proteomes" id="UP000032160">
    <property type="component" value="Chromosome I"/>
</dbReference>